<dbReference type="InterPro" id="IPR006652">
    <property type="entry name" value="Kelch_1"/>
</dbReference>
<name>A0A0K8UGH6_BACLA</name>
<evidence type="ECO:0000259" key="2">
    <source>
        <dbReference type="SMART" id="SM00875"/>
    </source>
</evidence>
<dbReference type="PANTHER" id="PTHR45632">
    <property type="entry name" value="LD33804P"/>
    <property type="match status" value="1"/>
</dbReference>
<dbReference type="Gene3D" id="2.130.10.80">
    <property type="entry name" value="Galactose oxidase/kelch, beta-propeller"/>
    <property type="match status" value="1"/>
</dbReference>
<dbReference type="SMART" id="SM00875">
    <property type="entry name" value="BACK"/>
    <property type="match status" value="1"/>
</dbReference>
<dbReference type="Pfam" id="PF24681">
    <property type="entry name" value="Kelch_KLHDC2_KLHL20_DRC7"/>
    <property type="match status" value="1"/>
</dbReference>
<gene>
    <name evidence="3" type="primary">Klhl17_2</name>
    <name evidence="4" type="synonym">Klhl17_17</name>
    <name evidence="4" type="ORF">c0_g1_i2</name>
    <name evidence="3" type="ORF">c0_g1_i4</name>
</gene>
<dbReference type="InterPro" id="IPR015915">
    <property type="entry name" value="Kelch-typ_b-propeller"/>
</dbReference>
<dbReference type="SMART" id="SM00612">
    <property type="entry name" value="Kelch"/>
    <property type="match status" value="4"/>
</dbReference>
<dbReference type="EMBL" id="GDHF01013625">
    <property type="protein sequence ID" value="JAI38689.1"/>
    <property type="molecule type" value="Transcribed_RNA"/>
</dbReference>
<dbReference type="SUPFAM" id="SSF117281">
    <property type="entry name" value="Kelch motif"/>
    <property type="match status" value="1"/>
</dbReference>
<evidence type="ECO:0000256" key="1">
    <source>
        <dbReference type="ARBA" id="ARBA00022441"/>
    </source>
</evidence>
<dbReference type="Gene3D" id="1.25.40.420">
    <property type="match status" value="1"/>
</dbReference>
<evidence type="ECO:0000313" key="4">
    <source>
        <dbReference type="EMBL" id="JAI38689.1"/>
    </source>
</evidence>
<sequence>MSSPFSECSSHGPVPMSPRLLTHSCSSDAASTTTVATSEESLNNFMPSPSMDSATSGIYCDGTQSLLDLRTSPVAYSQESLQEAEITLTTAPSTVYNLTRANLLESEEQCNILRQCITDYEIRNFMQVCKSPEFFDFDVEHLLRLVEHDDLNVSAEADVFWAIRRWYKYDEDARRCHLPDLIACLRLTQFDVDFIYSHINNLPGCELLVNKAVEWLLRPSARGTISLRYTKPRKVLQTEDETYWIVVQTRGDHRIADKCVLRYNKALNEWQKWTDIKLERSNFAIVHLENSIICIGGLGRNTKPINHVNRYNLNTQAWEPMPSMQQRRVYMSVAMLDGKIYVFGGQDEKYQALNTVEVFDTIAGRWQNMASMSVRRASTAAAVLDGQLYVIGGFNRAHLRLVERYDPAKNIWTQCAEMNEARGWPGVAVHNGHIYVIGGWFNGALRTVERYSLSANKWTTICSLNVARGSICGLSMNETLWAIGGYGEGILRDTVEVYDEENDNWLEEKILPEAGRYVR</sequence>
<dbReference type="OrthoDB" id="7940062at2759"/>
<dbReference type="Pfam" id="PF07707">
    <property type="entry name" value="BACK"/>
    <property type="match status" value="1"/>
</dbReference>
<accession>A0A0K8UGH6</accession>
<dbReference type="PANTHER" id="PTHR45632:SF17">
    <property type="entry name" value="KELCH-LIKE PROTEIN 31"/>
    <property type="match status" value="1"/>
</dbReference>
<evidence type="ECO:0000313" key="3">
    <source>
        <dbReference type="EMBL" id="JAI25678.1"/>
    </source>
</evidence>
<dbReference type="EMBL" id="GDHF01026636">
    <property type="protein sequence ID" value="JAI25678.1"/>
    <property type="molecule type" value="Transcribed_RNA"/>
</dbReference>
<dbReference type="Gene3D" id="2.120.10.80">
    <property type="entry name" value="Kelch-type beta propeller"/>
    <property type="match status" value="1"/>
</dbReference>
<dbReference type="AlphaFoldDB" id="A0A0K8UGH6"/>
<dbReference type="Pfam" id="PF01344">
    <property type="entry name" value="Kelch_1"/>
    <property type="match status" value="1"/>
</dbReference>
<dbReference type="InterPro" id="IPR011705">
    <property type="entry name" value="BACK"/>
</dbReference>
<protein>
    <submittedName>
        <fullName evidence="3">Kelch-like protein 17</fullName>
    </submittedName>
</protein>
<organism evidence="3">
    <name type="scientific">Bactrocera latifrons</name>
    <name type="common">Malaysian fruit fly</name>
    <name type="synonym">Chaetodacus latifrons</name>
    <dbReference type="NCBI Taxonomy" id="174628"/>
    <lineage>
        <taxon>Eukaryota</taxon>
        <taxon>Metazoa</taxon>
        <taxon>Ecdysozoa</taxon>
        <taxon>Arthropoda</taxon>
        <taxon>Hexapoda</taxon>
        <taxon>Insecta</taxon>
        <taxon>Pterygota</taxon>
        <taxon>Neoptera</taxon>
        <taxon>Endopterygota</taxon>
        <taxon>Diptera</taxon>
        <taxon>Brachycera</taxon>
        <taxon>Muscomorpha</taxon>
        <taxon>Tephritoidea</taxon>
        <taxon>Tephritidae</taxon>
        <taxon>Bactrocera</taxon>
        <taxon>Bactrocera</taxon>
    </lineage>
</organism>
<reference evidence="3" key="1">
    <citation type="submission" date="2015-06" db="EMBL/GenBank/DDBJ databases">
        <authorList>
            <person name="Hoefler B.C."/>
            <person name="Straight P.D."/>
        </authorList>
    </citation>
    <scope>NUCLEOTIDE SEQUENCE</scope>
</reference>
<keyword evidence="1" id="KW-0880">Kelch repeat</keyword>
<proteinExistence type="predicted"/>
<dbReference type="InterPro" id="IPR037293">
    <property type="entry name" value="Gal_Oxidase_central_sf"/>
</dbReference>
<feature type="domain" description="BACK" evidence="2">
    <location>
        <begin position="103"/>
        <end position="200"/>
    </location>
</feature>